<comment type="subcellular location">
    <subcellularLocation>
        <location evidence="1">Cell inner membrane</location>
        <topology evidence="1">Multi-pass membrane protein</topology>
    </subcellularLocation>
    <subcellularLocation>
        <location evidence="11">Cell membrane</location>
        <topology evidence="11">Multi-pass membrane protein</topology>
    </subcellularLocation>
</comment>
<dbReference type="EMBL" id="CP012661">
    <property type="protein sequence ID" value="AMY70924.1"/>
    <property type="molecule type" value="Genomic_DNA"/>
</dbReference>
<feature type="transmembrane region" description="Helical" evidence="11">
    <location>
        <begin position="113"/>
        <end position="140"/>
    </location>
</feature>
<dbReference type="KEGG" id="daa:AKL17_3701"/>
<feature type="transmembrane region" description="Helical" evidence="11">
    <location>
        <begin position="77"/>
        <end position="101"/>
    </location>
</feature>
<proteinExistence type="inferred from homology"/>
<dbReference type="PROSITE" id="PS50928">
    <property type="entry name" value="ABC_TM1"/>
    <property type="match status" value="1"/>
</dbReference>
<dbReference type="PATRIC" id="fig|1335048.3.peg.3839"/>
<evidence type="ECO:0000256" key="4">
    <source>
        <dbReference type="ARBA" id="ARBA00022475"/>
    </source>
</evidence>
<dbReference type="GO" id="GO:0055085">
    <property type="term" value="P:transmembrane transport"/>
    <property type="evidence" value="ECO:0007669"/>
    <property type="project" value="InterPro"/>
</dbReference>
<keyword evidence="4" id="KW-1003">Cell membrane</keyword>
<keyword evidence="8 11" id="KW-0472">Membrane</keyword>
<dbReference type="SUPFAM" id="SSF161098">
    <property type="entry name" value="MetI-like"/>
    <property type="match status" value="1"/>
</dbReference>
<feature type="domain" description="ABC transmembrane type-1" evidence="12">
    <location>
        <begin position="78"/>
        <end position="266"/>
    </location>
</feature>
<dbReference type="CDD" id="cd06261">
    <property type="entry name" value="TM_PBP2"/>
    <property type="match status" value="1"/>
</dbReference>
<feature type="transmembrane region" description="Helical" evidence="11">
    <location>
        <begin position="199"/>
        <end position="215"/>
    </location>
</feature>
<protein>
    <recommendedName>
        <fullName evidence="10">Spermidine/putrescine transport system permease protein PotC</fullName>
    </recommendedName>
</protein>
<dbReference type="RefSeq" id="WP_084739841.1">
    <property type="nucleotide sequence ID" value="NZ_CP012661.1"/>
</dbReference>
<evidence type="ECO:0000256" key="1">
    <source>
        <dbReference type="ARBA" id="ARBA00004429"/>
    </source>
</evidence>
<name>A0A159Z8I7_9RHOB</name>
<dbReference type="Gene3D" id="1.10.3720.10">
    <property type="entry name" value="MetI-like"/>
    <property type="match status" value="1"/>
</dbReference>
<dbReference type="GO" id="GO:0005886">
    <property type="term" value="C:plasma membrane"/>
    <property type="evidence" value="ECO:0007669"/>
    <property type="project" value="UniProtKB-SubCell"/>
</dbReference>
<sequence>MTPAKTAVAPRKPGWLRRTFLHGISGWMTLAVYLFMFMPIVVLIVFSFNDAKSTVIWKGFSLRWYGEVFDNRNIGKALHVSLIVALASAVISTTIGTLAAVAITRRKFWGQNLLAAGLAAPLVLPEIVLGVALLVAMSFAGVTLGYPTMIMGHVLVSIPFATLIVRAAASSLDARTEDAAADLGANEWQTFRMVTLPQLAPAIFTALILSATLSFDNLVMSTFTNGVGTTTLPLRIYSMLKLGITPEINALGALMVLVNIAVILIVMGRYLPLLLKTNRR</sequence>
<evidence type="ECO:0000256" key="9">
    <source>
        <dbReference type="ARBA" id="ARBA00037216"/>
    </source>
</evidence>
<evidence type="ECO:0000256" key="10">
    <source>
        <dbReference type="ARBA" id="ARBA00039580"/>
    </source>
</evidence>
<feature type="transmembrane region" description="Helical" evidence="11">
    <location>
        <begin position="20"/>
        <end position="48"/>
    </location>
</feature>
<keyword evidence="7 11" id="KW-1133">Transmembrane helix</keyword>
<dbReference type="STRING" id="1335048.AKL17_3701"/>
<keyword evidence="3 11" id="KW-0813">Transport</keyword>
<accession>A0A159Z8I7</accession>
<keyword evidence="14" id="KW-1185">Reference proteome</keyword>
<dbReference type="PANTHER" id="PTHR43848:SF5">
    <property type="entry name" value="SPERMIDINE_PUTRESCINE TRANSPORT SYSTEM PERMEASE PROTEIN POTC"/>
    <property type="match status" value="1"/>
</dbReference>
<evidence type="ECO:0000313" key="14">
    <source>
        <dbReference type="Proteomes" id="UP000076128"/>
    </source>
</evidence>
<evidence type="ECO:0000256" key="6">
    <source>
        <dbReference type="ARBA" id="ARBA00022692"/>
    </source>
</evidence>
<reference evidence="13 14" key="1">
    <citation type="submission" date="2015-09" db="EMBL/GenBank/DDBJ databases">
        <title>Complete genome sequence of Defluviimonas alba cai42t isolated from an oilfield in Xinjiang.</title>
        <authorList>
            <person name="Geng S."/>
            <person name="Pan X."/>
            <person name="Wu X."/>
        </authorList>
    </citation>
    <scope>NUCLEOTIDE SEQUENCE [LARGE SCALE GENOMIC DNA]</scope>
    <source>
        <strain evidence="14">cai42</strain>
    </source>
</reference>
<evidence type="ECO:0000256" key="11">
    <source>
        <dbReference type="RuleBase" id="RU363032"/>
    </source>
</evidence>
<gene>
    <name evidence="13" type="ORF">AKL17_3701</name>
</gene>
<comment type="similarity">
    <text evidence="2">Belongs to the binding-protein-dependent transport system permease family. CysTW subfamily.</text>
</comment>
<evidence type="ECO:0000256" key="5">
    <source>
        <dbReference type="ARBA" id="ARBA00022519"/>
    </source>
</evidence>
<dbReference type="InterPro" id="IPR000515">
    <property type="entry name" value="MetI-like"/>
</dbReference>
<evidence type="ECO:0000256" key="2">
    <source>
        <dbReference type="ARBA" id="ARBA00007069"/>
    </source>
</evidence>
<keyword evidence="6 11" id="KW-0812">Transmembrane</keyword>
<feature type="transmembrane region" description="Helical" evidence="11">
    <location>
        <begin position="146"/>
        <end position="165"/>
    </location>
</feature>
<keyword evidence="5" id="KW-0997">Cell inner membrane</keyword>
<dbReference type="Pfam" id="PF00528">
    <property type="entry name" value="BPD_transp_1"/>
    <property type="match status" value="1"/>
</dbReference>
<evidence type="ECO:0000256" key="3">
    <source>
        <dbReference type="ARBA" id="ARBA00022448"/>
    </source>
</evidence>
<dbReference type="AlphaFoldDB" id="A0A159Z8I7"/>
<dbReference type="PANTHER" id="PTHR43848">
    <property type="entry name" value="PUTRESCINE TRANSPORT SYSTEM PERMEASE PROTEIN POTI"/>
    <property type="match status" value="1"/>
</dbReference>
<dbReference type="Proteomes" id="UP000076128">
    <property type="component" value="Chromosome"/>
</dbReference>
<evidence type="ECO:0000256" key="7">
    <source>
        <dbReference type="ARBA" id="ARBA00022989"/>
    </source>
</evidence>
<evidence type="ECO:0000259" key="12">
    <source>
        <dbReference type="PROSITE" id="PS50928"/>
    </source>
</evidence>
<evidence type="ECO:0000313" key="13">
    <source>
        <dbReference type="EMBL" id="AMY70924.1"/>
    </source>
</evidence>
<organism evidence="13 14">
    <name type="scientific">Frigidibacter mobilis</name>
    <dbReference type="NCBI Taxonomy" id="1335048"/>
    <lineage>
        <taxon>Bacteria</taxon>
        <taxon>Pseudomonadati</taxon>
        <taxon>Pseudomonadota</taxon>
        <taxon>Alphaproteobacteria</taxon>
        <taxon>Rhodobacterales</taxon>
        <taxon>Paracoccaceae</taxon>
        <taxon>Frigidibacter</taxon>
    </lineage>
</organism>
<dbReference type="OrthoDB" id="9782004at2"/>
<feature type="transmembrane region" description="Helical" evidence="11">
    <location>
        <begin position="248"/>
        <end position="271"/>
    </location>
</feature>
<dbReference type="InterPro" id="IPR035906">
    <property type="entry name" value="MetI-like_sf"/>
</dbReference>
<comment type="function">
    <text evidence="9">Required for the activity of the bacterial periplasmic transport system of putrescine and spermidine.</text>
</comment>
<evidence type="ECO:0000256" key="8">
    <source>
        <dbReference type="ARBA" id="ARBA00023136"/>
    </source>
</evidence>
<dbReference type="InterPro" id="IPR051789">
    <property type="entry name" value="Bact_Polyamine_Transport"/>
</dbReference>